<sequence length="354" mass="39154">MAAESGTACLCAIARDERAEDLREWVCYHLGLGFTHIALYDNGSREPLREVLAPLVAQGAISVIDFPLREAPQLSAYFHALRLWRGRAFWLAFLDIDEFLTPLSPPPAAGEAILPRLLRPYERFGGLVLHWMMMGSAGHEQRPPGATLCNYREALGLETHVKSIVRPECVVRPLSPHHFAYAEGLYAVNEDGFPVVGPESYPTARHLRVNHYYYKSRQDFADKIARGLATPVPGGVRSMENFLAGLRRPARLDDAVLPWLAGGAAWAARAGWPWPLSPADAPREAPSRPVRLVNHAEMRALRDVWRQLRALSGGHAPDGALLPVWRQLVRRLAGLYGQAGLAESAAAVQRFFAA</sequence>
<reference evidence="7" key="1">
    <citation type="journal article" date="2021" name="PeerJ">
        <title>Extensive microbial diversity within the chicken gut microbiome revealed by metagenomics and culture.</title>
        <authorList>
            <person name="Gilroy R."/>
            <person name="Ravi A."/>
            <person name="Getino M."/>
            <person name="Pursley I."/>
            <person name="Horton D.L."/>
            <person name="Alikhan N.F."/>
            <person name="Baker D."/>
            <person name="Gharbi K."/>
            <person name="Hall N."/>
            <person name="Watson M."/>
            <person name="Adriaenssens E.M."/>
            <person name="Foster-Nyarko E."/>
            <person name="Jarju S."/>
            <person name="Secka A."/>
            <person name="Antonio M."/>
            <person name="Oren A."/>
            <person name="Chaudhuri R.R."/>
            <person name="La Ragione R."/>
            <person name="Hildebrand F."/>
            <person name="Pallen M.J."/>
        </authorList>
    </citation>
    <scope>NUCLEOTIDE SEQUENCE</scope>
    <source>
        <strain evidence="7">5032</strain>
    </source>
</reference>
<comment type="caution">
    <text evidence="7">The sequence shown here is derived from an EMBL/GenBank/DDBJ whole genome shotgun (WGS) entry which is preliminary data.</text>
</comment>
<organism evidence="7 8">
    <name type="scientific">Candidatus Desulfovibrio intestinavium</name>
    <dbReference type="NCBI Taxonomy" id="2838534"/>
    <lineage>
        <taxon>Bacteria</taxon>
        <taxon>Pseudomonadati</taxon>
        <taxon>Thermodesulfobacteriota</taxon>
        <taxon>Desulfovibrionia</taxon>
        <taxon>Desulfovibrionales</taxon>
        <taxon>Desulfovibrionaceae</taxon>
        <taxon>Desulfovibrio</taxon>
    </lineage>
</organism>
<keyword evidence="2" id="KW-0328">Glycosyltransferase</keyword>
<dbReference type="InterPro" id="IPR008166">
    <property type="entry name" value="Glyco_transf_92"/>
</dbReference>
<proteinExistence type="predicted"/>
<evidence type="ECO:0000256" key="1">
    <source>
        <dbReference type="ARBA" id="ARBA00004167"/>
    </source>
</evidence>
<dbReference type="PANTHER" id="PTHR21461">
    <property type="entry name" value="GLYCOSYLTRANSFERASE FAMILY 92 PROTEIN"/>
    <property type="match status" value="1"/>
</dbReference>
<evidence type="ECO:0000256" key="5">
    <source>
        <dbReference type="ARBA" id="ARBA00022989"/>
    </source>
</evidence>
<dbReference type="GO" id="GO:0016757">
    <property type="term" value="F:glycosyltransferase activity"/>
    <property type="evidence" value="ECO:0007669"/>
    <property type="project" value="UniProtKB-KW"/>
</dbReference>
<reference evidence="7" key="2">
    <citation type="submission" date="2021-04" db="EMBL/GenBank/DDBJ databases">
        <authorList>
            <person name="Gilroy R."/>
        </authorList>
    </citation>
    <scope>NUCLEOTIDE SEQUENCE</scope>
    <source>
        <strain evidence="7">5032</strain>
    </source>
</reference>
<keyword evidence="5" id="KW-1133">Transmembrane helix</keyword>
<evidence type="ECO:0000256" key="2">
    <source>
        <dbReference type="ARBA" id="ARBA00022676"/>
    </source>
</evidence>
<evidence type="ECO:0000313" key="8">
    <source>
        <dbReference type="Proteomes" id="UP000823821"/>
    </source>
</evidence>
<dbReference type="AlphaFoldDB" id="A0A9D2KRN3"/>
<dbReference type="Pfam" id="PF01697">
    <property type="entry name" value="Glyco_transf_92"/>
    <property type="match status" value="1"/>
</dbReference>
<comment type="subcellular location">
    <subcellularLocation>
        <location evidence="1">Membrane</location>
        <topology evidence="1">Single-pass membrane protein</topology>
    </subcellularLocation>
</comment>
<name>A0A9D2KRN3_9BACT</name>
<dbReference type="GO" id="GO:0016020">
    <property type="term" value="C:membrane"/>
    <property type="evidence" value="ECO:0007669"/>
    <property type="project" value="UniProtKB-SubCell"/>
</dbReference>
<protein>
    <submittedName>
        <fullName evidence="7">Glycosyltransferase family 92 protein</fullName>
    </submittedName>
</protein>
<evidence type="ECO:0000256" key="3">
    <source>
        <dbReference type="ARBA" id="ARBA00022679"/>
    </source>
</evidence>
<dbReference type="PANTHER" id="PTHR21461:SF69">
    <property type="entry name" value="GLYCOSYLTRANSFERASE FAMILY 92 PROTEIN"/>
    <property type="match status" value="1"/>
</dbReference>
<keyword evidence="6" id="KW-0472">Membrane</keyword>
<evidence type="ECO:0000256" key="4">
    <source>
        <dbReference type="ARBA" id="ARBA00022692"/>
    </source>
</evidence>
<evidence type="ECO:0000313" key="7">
    <source>
        <dbReference type="EMBL" id="HJA79050.1"/>
    </source>
</evidence>
<accession>A0A9D2KRN3</accession>
<gene>
    <name evidence="7" type="ORF">H9784_05685</name>
</gene>
<dbReference type="EMBL" id="DWZD01000038">
    <property type="protein sequence ID" value="HJA79050.1"/>
    <property type="molecule type" value="Genomic_DNA"/>
</dbReference>
<keyword evidence="4" id="KW-0812">Transmembrane</keyword>
<dbReference type="GO" id="GO:0005737">
    <property type="term" value="C:cytoplasm"/>
    <property type="evidence" value="ECO:0007669"/>
    <property type="project" value="TreeGrafter"/>
</dbReference>
<dbReference type="Proteomes" id="UP000823821">
    <property type="component" value="Unassembled WGS sequence"/>
</dbReference>
<keyword evidence="3" id="KW-0808">Transferase</keyword>
<evidence type="ECO:0000256" key="6">
    <source>
        <dbReference type="ARBA" id="ARBA00023136"/>
    </source>
</evidence>